<dbReference type="PROSITE" id="PS51186">
    <property type="entry name" value="GNAT"/>
    <property type="match status" value="1"/>
</dbReference>
<dbReference type="PANTHER" id="PTHR43415:SF3">
    <property type="entry name" value="GNAT-FAMILY ACETYLTRANSFERASE"/>
    <property type="match status" value="1"/>
</dbReference>
<accession>A0A0R1R6Q7</accession>
<dbReference type="InterPro" id="IPR000182">
    <property type="entry name" value="GNAT_dom"/>
</dbReference>
<protein>
    <recommendedName>
        <fullName evidence="1">N-acetyltransferase domain-containing protein</fullName>
    </recommendedName>
</protein>
<reference evidence="2 3" key="1">
    <citation type="journal article" date="2015" name="Genome Announc.">
        <title>Expanding the biotechnology potential of lactobacilli through comparative genomics of 213 strains and associated genera.</title>
        <authorList>
            <person name="Sun Z."/>
            <person name="Harris H.M."/>
            <person name="McCann A."/>
            <person name="Guo C."/>
            <person name="Argimon S."/>
            <person name="Zhang W."/>
            <person name="Yang X."/>
            <person name="Jeffery I.B."/>
            <person name="Cooney J.C."/>
            <person name="Kagawa T.F."/>
            <person name="Liu W."/>
            <person name="Song Y."/>
            <person name="Salvetti E."/>
            <person name="Wrobel A."/>
            <person name="Rasinkangas P."/>
            <person name="Parkhill J."/>
            <person name="Rea M.C."/>
            <person name="O'Sullivan O."/>
            <person name="Ritari J."/>
            <person name="Douillard F.P."/>
            <person name="Paul Ross R."/>
            <person name="Yang R."/>
            <person name="Briner A.E."/>
            <person name="Felis G.E."/>
            <person name="de Vos W.M."/>
            <person name="Barrangou R."/>
            <person name="Klaenhammer T.R."/>
            <person name="Caufield P.W."/>
            <person name="Cui Y."/>
            <person name="Zhang H."/>
            <person name="O'Toole P.W."/>
        </authorList>
    </citation>
    <scope>NUCLEOTIDE SEQUENCE [LARGE SCALE GENOMIC DNA]</scope>
    <source>
        <strain evidence="2 3">DSM 13343</strain>
    </source>
</reference>
<dbReference type="AlphaFoldDB" id="A0A0R1R6Q7"/>
<evidence type="ECO:0000313" key="2">
    <source>
        <dbReference type="EMBL" id="KRL52377.1"/>
    </source>
</evidence>
<comment type="caution">
    <text evidence="2">The sequence shown here is derived from an EMBL/GenBank/DDBJ whole genome shotgun (WGS) entry which is preliminary data.</text>
</comment>
<dbReference type="Gene3D" id="3.40.630.30">
    <property type="match status" value="1"/>
</dbReference>
<sequence>MDPAYLTGTHCVLRDIPESDYPELRAIENAVGLEADDELPYPQTLDAIKKMVTMKAPDHCFGIYVGHKLAGSVAVFGVDFLHQHAKVGIAISPEFQHQGLGQDALTVLLNFCFAQMPLHKIKLTVFADNQPAIHCYEKLGFKCGGRFKDEYFRNGQFIDLLAYDLMRDDWLAN</sequence>
<dbReference type="CDD" id="cd04301">
    <property type="entry name" value="NAT_SF"/>
    <property type="match status" value="1"/>
</dbReference>
<proteinExistence type="predicted"/>
<dbReference type="EMBL" id="AZEU01000039">
    <property type="protein sequence ID" value="KRL52377.1"/>
    <property type="molecule type" value="Genomic_DNA"/>
</dbReference>
<evidence type="ECO:0000313" key="3">
    <source>
        <dbReference type="Proteomes" id="UP000051790"/>
    </source>
</evidence>
<dbReference type="PANTHER" id="PTHR43415">
    <property type="entry name" value="SPERMIDINE N(1)-ACETYLTRANSFERASE"/>
    <property type="match status" value="1"/>
</dbReference>
<dbReference type="Proteomes" id="UP000051790">
    <property type="component" value="Unassembled WGS sequence"/>
</dbReference>
<dbReference type="RefSeq" id="WP_056962489.1">
    <property type="nucleotide sequence ID" value="NZ_AZEU01000039.1"/>
</dbReference>
<organism evidence="2 3">
    <name type="scientific">Lacticaseibacillus manihotivorans DSM 13343 = JCM 12514</name>
    <dbReference type="NCBI Taxonomy" id="1423769"/>
    <lineage>
        <taxon>Bacteria</taxon>
        <taxon>Bacillati</taxon>
        <taxon>Bacillota</taxon>
        <taxon>Bacilli</taxon>
        <taxon>Lactobacillales</taxon>
        <taxon>Lactobacillaceae</taxon>
        <taxon>Lacticaseibacillus</taxon>
    </lineage>
</organism>
<evidence type="ECO:0000259" key="1">
    <source>
        <dbReference type="PROSITE" id="PS51186"/>
    </source>
</evidence>
<dbReference type="OrthoDB" id="9795206at2"/>
<name>A0A0R1R6Q7_9LACO</name>
<dbReference type="GO" id="GO:0016747">
    <property type="term" value="F:acyltransferase activity, transferring groups other than amino-acyl groups"/>
    <property type="evidence" value="ECO:0007669"/>
    <property type="project" value="InterPro"/>
</dbReference>
<dbReference type="SUPFAM" id="SSF55729">
    <property type="entry name" value="Acyl-CoA N-acyltransferases (Nat)"/>
    <property type="match status" value="1"/>
</dbReference>
<dbReference type="Pfam" id="PF00583">
    <property type="entry name" value="Acetyltransf_1"/>
    <property type="match status" value="1"/>
</dbReference>
<feature type="domain" description="N-acetyltransferase" evidence="1">
    <location>
        <begin position="11"/>
        <end position="159"/>
    </location>
</feature>
<dbReference type="InterPro" id="IPR016181">
    <property type="entry name" value="Acyl_CoA_acyltransferase"/>
</dbReference>
<keyword evidence="3" id="KW-1185">Reference proteome</keyword>
<dbReference type="PATRIC" id="fig|1423769.4.peg.2618"/>
<gene>
    <name evidence="2" type="ORF">FD01_GL002429</name>
</gene>